<comment type="function">
    <text evidence="9">Catalyzes the transfer of a geranyl-geranyl moiety from geranyl-geranyl pyrophosphate to cysteines occuring in specific C-terminal amino acid sequences.</text>
</comment>
<gene>
    <name evidence="10" type="ORF">BE221DRAFT_168741</name>
</gene>
<proteinExistence type="inferred from homology"/>
<evidence type="ECO:0000256" key="9">
    <source>
        <dbReference type="RuleBase" id="RU367120"/>
    </source>
</evidence>
<dbReference type="GO" id="GO:0004663">
    <property type="term" value="F:Rab geranylgeranyltransferase activity"/>
    <property type="evidence" value="ECO:0007669"/>
    <property type="project" value="UniProtKB-UniRule"/>
</dbReference>
<evidence type="ECO:0000256" key="2">
    <source>
        <dbReference type="ARBA" id="ARBA00012656"/>
    </source>
</evidence>
<reference evidence="10" key="1">
    <citation type="submission" date="2017-04" db="EMBL/GenBank/DDBJ databases">
        <title>Population genomics of picophytoplankton unveils novel chromosome hypervariability.</title>
        <authorList>
            <consortium name="DOE Joint Genome Institute"/>
            <person name="Blanc-Mathieu R."/>
            <person name="Krasovec M."/>
            <person name="Hebrard M."/>
            <person name="Yau S."/>
            <person name="Desgranges E."/>
            <person name="Martin J."/>
            <person name="Schackwitz W."/>
            <person name="Kuo A."/>
            <person name="Salin G."/>
            <person name="Donnadieu C."/>
            <person name="Desdevises Y."/>
            <person name="Sanchez-Ferandin S."/>
            <person name="Moreau H."/>
            <person name="Rivals E."/>
            <person name="Grigoriev I.V."/>
            <person name="Grimsley N."/>
            <person name="Eyre-Walker A."/>
            <person name="Piganeau G."/>
        </authorList>
    </citation>
    <scope>NUCLEOTIDE SEQUENCE [LARGE SCALE GENOMIC DNA]</scope>
    <source>
        <strain evidence="10">RCC 1115</strain>
    </source>
</reference>
<dbReference type="PANTHER" id="PTHR11129">
    <property type="entry name" value="PROTEIN FARNESYLTRANSFERASE ALPHA SUBUNIT/RAB GERANYLGERANYL TRANSFERASE ALPHA SUBUNIT"/>
    <property type="match status" value="1"/>
</dbReference>
<dbReference type="SUPFAM" id="SSF48439">
    <property type="entry name" value="Protein prenylyltransferase"/>
    <property type="match status" value="1"/>
</dbReference>
<dbReference type="AlphaFoldDB" id="A0A1Y5I8H8"/>
<dbReference type="Pfam" id="PF01239">
    <property type="entry name" value="PPTA"/>
    <property type="match status" value="4"/>
</dbReference>
<evidence type="ECO:0000256" key="4">
    <source>
        <dbReference type="ARBA" id="ARBA00022602"/>
    </source>
</evidence>
<comment type="similarity">
    <text evidence="1 9">Belongs to the protein prenyltransferase subunit alpha family.</text>
</comment>
<dbReference type="FunFam" id="1.25.40.120:FF:000035">
    <property type="entry name" value="Geranylgeranyl transferase type-2 subunit alpha"/>
    <property type="match status" value="1"/>
</dbReference>
<evidence type="ECO:0000256" key="5">
    <source>
        <dbReference type="ARBA" id="ARBA00022679"/>
    </source>
</evidence>
<evidence type="ECO:0000256" key="7">
    <source>
        <dbReference type="ARBA" id="ARBA00031267"/>
    </source>
</evidence>
<dbReference type="eggNOG" id="KOG0529">
    <property type="taxonomic scope" value="Eukaryota"/>
</dbReference>
<dbReference type="CDD" id="cd06561">
    <property type="entry name" value="AlkD_like"/>
    <property type="match status" value="1"/>
</dbReference>
<dbReference type="EMBL" id="KZ155785">
    <property type="protein sequence ID" value="OUS45796.1"/>
    <property type="molecule type" value="Genomic_DNA"/>
</dbReference>
<dbReference type="Gene3D" id="1.25.40.120">
    <property type="entry name" value="Protein prenylyltransferase"/>
    <property type="match status" value="1"/>
</dbReference>
<dbReference type="PROSITE" id="PS51147">
    <property type="entry name" value="PFTA"/>
    <property type="match status" value="4"/>
</dbReference>
<name>A0A1Y5I8H8_OSTTA</name>
<accession>A0A1Y5I8H8</accession>
<keyword evidence="5 9" id="KW-0808">Transferase</keyword>
<organism evidence="10">
    <name type="scientific">Ostreococcus tauri</name>
    <name type="common">Marine green alga</name>
    <dbReference type="NCBI Taxonomy" id="70448"/>
    <lineage>
        <taxon>Eukaryota</taxon>
        <taxon>Viridiplantae</taxon>
        <taxon>Chlorophyta</taxon>
        <taxon>Mamiellophyceae</taxon>
        <taxon>Mamiellales</taxon>
        <taxon>Bathycoccaceae</taxon>
        <taxon>Ostreococcus</taxon>
    </lineage>
</organism>
<dbReference type="Pfam" id="PF08713">
    <property type="entry name" value="DNA_alkylation"/>
    <property type="match status" value="1"/>
</dbReference>
<evidence type="ECO:0000256" key="8">
    <source>
        <dbReference type="ARBA" id="ARBA00047658"/>
    </source>
</evidence>
<evidence type="ECO:0000256" key="1">
    <source>
        <dbReference type="ARBA" id="ARBA00006734"/>
    </source>
</evidence>
<dbReference type="Proteomes" id="UP000195557">
    <property type="component" value="Unassembled WGS sequence"/>
</dbReference>
<dbReference type="InterPro" id="IPR036249">
    <property type="entry name" value="Thioredoxin-like_sf"/>
</dbReference>
<dbReference type="PANTHER" id="PTHR11129:SF2">
    <property type="entry name" value="GERANYLGERANYL TRANSFERASE TYPE-2 SUBUNIT ALPHA"/>
    <property type="match status" value="1"/>
</dbReference>
<keyword evidence="4 9" id="KW-0637">Prenyltransferase</keyword>
<dbReference type="InterPro" id="IPR014825">
    <property type="entry name" value="DNA_alkylation"/>
</dbReference>
<dbReference type="CDD" id="cd02980">
    <property type="entry name" value="TRX_Fd_family"/>
    <property type="match status" value="1"/>
</dbReference>
<dbReference type="SUPFAM" id="SSF48371">
    <property type="entry name" value="ARM repeat"/>
    <property type="match status" value="1"/>
</dbReference>
<keyword evidence="6" id="KW-0677">Repeat</keyword>
<protein>
    <recommendedName>
        <fullName evidence="3 9">Geranylgeranyl transferase type-2 subunit alpha</fullName>
        <ecNumber evidence="2 9">2.5.1.60</ecNumber>
    </recommendedName>
    <alternativeName>
        <fullName evidence="7 9">Geranylgeranyl transferase type II subunit alpha</fullName>
    </alternativeName>
</protein>
<evidence type="ECO:0000313" key="10">
    <source>
        <dbReference type="EMBL" id="OUS45796.1"/>
    </source>
</evidence>
<dbReference type="GO" id="GO:0005968">
    <property type="term" value="C:Rab-protein geranylgeranyltransferase complex"/>
    <property type="evidence" value="ECO:0007669"/>
    <property type="project" value="TreeGrafter"/>
</dbReference>
<evidence type="ECO:0000256" key="3">
    <source>
        <dbReference type="ARBA" id="ARBA00014772"/>
    </source>
</evidence>
<evidence type="ECO:0000256" key="6">
    <source>
        <dbReference type="ARBA" id="ARBA00022737"/>
    </source>
</evidence>
<sequence length="780" mass="89615">MRATRASPALARPHFRAKPSVRTRERRVVITRAEQIDRVVLACTSKECKRNGALKTLKLLEEACERTPGVRCGTTRCQSECASGPNVKLLPEGAVLNDVKTVEARLLRERGKREVKAWLENYMRRTTPFYGCKMPTTRACVKEAVAAASETRKRRRDDVSAVSYVEDAVALLQHTHGDAKQAGAILLCEHEPVDSLATPETLRRLEDEVLRGSHVNDWAVADSLAIKVFKKMWKNNISLAPLILNWSKDESATLWQRRCGIVAFVSYFDKERDRDGRWTLDDSFWEAIIDACERNLLLSPEERFTQTGSAWVTRYALASDDSAVRDYARDMVLRNGTLWTTEAKKSLVERLLARKNDSPRRSLAREKHTFDTVQVAHEPQRAIKRNHVFIGEQSNVRHVPTEQRSNHLLHQSLPVPPPLILWVHDDVPQRRVEHVIARRPGARDELTPRRLLHLSRLCVHVALRPSYLRARALGPPHRLAQPFHRSHHLIRLARPERRALFVVSRLSRHRLEHTSASTDATTMAMTEKLVTTCPEVTTGWNRRKEAVELGAETAEAARDWWSEELRVSEIALRNAPKSYPSWYHRKWTVSRMIRTMGRESETVRMTLERERALCSRLLDADDRNFHCWAYRRFIVQSLGVTTEEELEYTLKKIEDNFSNYSAWHQRSAILDARGDVDSATLKGEFELASNAFYTEPEDQSAWMYHRWLIARARALKIPDERDAAIASALEICREVAELEPGCKWPLLARASLEDEKSRRDVLDRLSSIDPARVGYYRDVA</sequence>
<dbReference type="InterPro" id="IPR002088">
    <property type="entry name" value="Prenyl_trans_a"/>
</dbReference>
<dbReference type="InterPro" id="IPR016024">
    <property type="entry name" value="ARM-type_fold"/>
</dbReference>
<dbReference type="EC" id="2.5.1.60" evidence="2 9"/>
<dbReference type="GO" id="GO:0097354">
    <property type="term" value="P:prenylation"/>
    <property type="evidence" value="ECO:0007669"/>
    <property type="project" value="UniProtKB-UniRule"/>
</dbReference>
<dbReference type="SUPFAM" id="SSF52833">
    <property type="entry name" value="Thioredoxin-like"/>
    <property type="match status" value="1"/>
</dbReference>
<comment type="catalytic activity">
    <reaction evidence="8 9">
        <text>geranylgeranyl diphosphate + L-cysteinyl-[protein] = S-geranylgeranyl-L-cysteinyl-[protein] + diphosphate</text>
        <dbReference type="Rhea" id="RHEA:21240"/>
        <dbReference type="Rhea" id="RHEA-COMP:10131"/>
        <dbReference type="Rhea" id="RHEA-COMP:11537"/>
        <dbReference type="ChEBI" id="CHEBI:29950"/>
        <dbReference type="ChEBI" id="CHEBI:33019"/>
        <dbReference type="ChEBI" id="CHEBI:57533"/>
        <dbReference type="ChEBI" id="CHEBI:86021"/>
        <dbReference type="EC" id="2.5.1.60"/>
    </reaction>
</comment>
<dbReference type="Gene3D" id="1.25.10.90">
    <property type="match status" value="1"/>
</dbReference>